<dbReference type="PROSITE" id="PS50893">
    <property type="entry name" value="ABC_TRANSPORTER_2"/>
    <property type="match status" value="1"/>
</dbReference>
<dbReference type="Gene3D" id="3.40.50.300">
    <property type="entry name" value="P-loop containing nucleotide triphosphate hydrolases"/>
    <property type="match status" value="1"/>
</dbReference>
<evidence type="ECO:0000313" key="6">
    <source>
        <dbReference type="EMBL" id="APM40058.1"/>
    </source>
</evidence>
<accession>A0A1L5FAL5</accession>
<dbReference type="RefSeq" id="WP_073539668.1">
    <property type="nucleotide sequence ID" value="NZ_CP018335.1"/>
</dbReference>
<evidence type="ECO:0000256" key="1">
    <source>
        <dbReference type="ARBA" id="ARBA00022448"/>
    </source>
</evidence>
<evidence type="ECO:0000313" key="7">
    <source>
        <dbReference type="Proteomes" id="UP000184604"/>
    </source>
</evidence>
<dbReference type="InterPro" id="IPR050166">
    <property type="entry name" value="ABC_transporter_ATP-bind"/>
</dbReference>
<protein>
    <submittedName>
        <fullName evidence="6">ABC transporter ATP-binding protein</fullName>
    </submittedName>
</protein>
<organism evidence="6 7">
    <name type="scientific">Clostridium kluyveri</name>
    <dbReference type="NCBI Taxonomy" id="1534"/>
    <lineage>
        <taxon>Bacteria</taxon>
        <taxon>Bacillati</taxon>
        <taxon>Bacillota</taxon>
        <taxon>Clostridia</taxon>
        <taxon>Eubacteriales</taxon>
        <taxon>Clostridiaceae</taxon>
        <taxon>Clostridium</taxon>
    </lineage>
</organism>
<keyword evidence="2" id="KW-0547">Nucleotide-binding</keyword>
<evidence type="ECO:0000256" key="4">
    <source>
        <dbReference type="SAM" id="MobiDB-lite"/>
    </source>
</evidence>
<feature type="domain" description="ABC transporter" evidence="5">
    <location>
        <begin position="18"/>
        <end position="255"/>
    </location>
</feature>
<dbReference type="InterPro" id="IPR003593">
    <property type="entry name" value="AAA+_ATPase"/>
</dbReference>
<dbReference type="GO" id="GO:0016887">
    <property type="term" value="F:ATP hydrolysis activity"/>
    <property type="evidence" value="ECO:0007669"/>
    <property type="project" value="InterPro"/>
</dbReference>
<dbReference type="Proteomes" id="UP000184604">
    <property type="component" value="Chromosome"/>
</dbReference>
<dbReference type="SMART" id="SM00382">
    <property type="entry name" value="AAA"/>
    <property type="match status" value="1"/>
</dbReference>
<sequence>MTVGDIYIKNNNVPNYKIVSEDVGYKYGVKNGKKENKEDLLAISGMSIKVKNGEFVSIVGPSGCGKSTFLDIIAGLIKGNTGKIFIDNKEIHGPALDRGIVMQGYALFPWRSIEKNVEFGLEIKRINKRERKKMSKKYLELVGLKGFENRYPYELSGGMKQRVAIARALAYDPEVLLMDEPFAAIDEQTKEDLHIQLLHIWEKTHKTILFVTHNIEEAVFLSDRVVVMTKNPGTVKEIIDIDIPRPRESGSIKSSDEFTALKHRIWGLLKDSRDNEKRADDEKDSNKDLYDIPQSAIN</sequence>
<dbReference type="EMBL" id="CP018335">
    <property type="protein sequence ID" value="APM40058.1"/>
    <property type="molecule type" value="Genomic_DNA"/>
</dbReference>
<dbReference type="Pfam" id="PF00005">
    <property type="entry name" value="ABC_tran"/>
    <property type="match status" value="1"/>
</dbReference>
<dbReference type="InterPro" id="IPR027417">
    <property type="entry name" value="P-loop_NTPase"/>
</dbReference>
<dbReference type="PANTHER" id="PTHR42788">
    <property type="entry name" value="TAURINE IMPORT ATP-BINDING PROTEIN-RELATED"/>
    <property type="match status" value="1"/>
</dbReference>
<evidence type="ECO:0000256" key="3">
    <source>
        <dbReference type="ARBA" id="ARBA00022840"/>
    </source>
</evidence>
<dbReference type="InterPro" id="IPR003439">
    <property type="entry name" value="ABC_transporter-like_ATP-bd"/>
</dbReference>
<keyword evidence="3 6" id="KW-0067">ATP-binding</keyword>
<reference evidence="6 7" key="1">
    <citation type="submission" date="2016-12" db="EMBL/GenBank/DDBJ databases">
        <title>Complete genome sequence of Clostridium kluyveri JZZ isolated from the pit mud of a Chinese flavor liquor-making factory.</title>
        <authorList>
            <person name="Wang Y."/>
        </authorList>
    </citation>
    <scope>NUCLEOTIDE SEQUENCE [LARGE SCALE GENOMIC DNA]</scope>
    <source>
        <strain evidence="6 7">JZZ</strain>
    </source>
</reference>
<dbReference type="PROSITE" id="PS00211">
    <property type="entry name" value="ABC_TRANSPORTER_1"/>
    <property type="match status" value="1"/>
</dbReference>
<feature type="region of interest" description="Disordered" evidence="4">
    <location>
        <begin position="273"/>
        <end position="298"/>
    </location>
</feature>
<evidence type="ECO:0000256" key="2">
    <source>
        <dbReference type="ARBA" id="ARBA00022741"/>
    </source>
</evidence>
<dbReference type="OrthoDB" id="1932402at2"/>
<dbReference type="AlphaFoldDB" id="A0A1L5FAL5"/>
<dbReference type="CDD" id="cd03293">
    <property type="entry name" value="ABC_NrtD_SsuB_transporters"/>
    <property type="match status" value="1"/>
</dbReference>
<keyword evidence="1" id="KW-0813">Transport</keyword>
<gene>
    <name evidence="6" type="ORF">BS101_15580</name>
</gene>
<feature type="compositionally biased region" description="Basic and acidic residues" evidence="4">
    <location>
        <begin position="273"/>
        <end position="290"/>
    </location>
</feature>
<dbReference type="PANTHER" id="PTHR42788:SF13">
    <property type="entry name" value="ALIPHATIC SULFONATES IMPORT ATP-BINDING PROTEIN SSUB"/>
    <property type="match status" value="1"/>
</dbReference>
<name>A0A1L5FAL5_CLOKL</name>
<evidence type="ECO:0000259" key="5">
    <source>
        <dbReference type="PROSITE" id="PS50893"/>
    </source>
</evidence>
<dbReference type="GO" id="GO:0005524">
    <property type="term" value="F:ATP binding"/>
    <property type="evidence" value="ECO:0007669"/>
    <property type="project" value="UniProtKB-KW"/>
</dbReference>
<proteinExistence type="predicted"/>
<dbReference type="InterPro" id="IPR017871">
    <property type="entry name" value="ABC_transporter-like_CS"/>
</dbReference>
<dbReference type="SUPFAM" id="SSF52540">
    <property type="entry name" value="P-loop containing nucleoside triphosphate hydrolases"/>
    <property type="match status" value="1"/>
</dbReference>